<proteinExistence type="predicted"/>
<dbReference type="HOGENOM" id="CLU_029560_0_0_1"/>
<dbReference type="OrthoDB" id="4132249at2759"/>
<organism evidence="1 2">
    <name type="scientific">Cladophialophora carrionii CBS 160.54</name>
    <dbReference type="NCBI Taxonomy" id="1279043"/>
    <lineage>
        <taxon>Eukaryota</taxon>
        <taxon>Fungi</taxon>
        <taxon>Dikarya</taxon>
        <taxon>Ascomycota</taxon>
        <taxon>Pezizomycotina</taxon>
        <taxon>Eurotiomycetes</taxon>
        <taxon>Chaetothyriomycetidae</taxon>
        <taxon>Chaetothyriales</taxon>
        <taxon>Herpotrichiellaceae</taxon>
        <taxon>Cladophialophora</taxon>
    </lineage>
</organism>
<name>V9DDE6_9EURO</name>
<evidence type="ECO:0008006" key="3">
    <source>
        <dbReference type="Google" id="ProtNLM"/>
    </source>
</evidence>
<dbReference type="VEuPathDB" id="FungiDB:G647_04090"/>
<dbReference type="Proteomes" id="UP000030678">
    <property type="component" value="Unassembled WGS sequence"/>
</dbReference>
<dbReference type="GeneID" id="19982583"/>
<dbReference type="RefSeq" id="XP_008726657.1">
    <property type="nucleotide sequence ID" value="XM_008728435.1"/>
</dbReference>
<sequence>MVHSTSDWCLDPVADAPKDHQRLDGFSLSSWALTPVLDTEQPASKDSETLEPQILPDRLDNAATTAPSPYQLPISPTVAMQSPFEPKPDTEIWRSVQHFFETMHVIFPVLTYTDLLSRFVLEPQWSVAPDFRTLLFAVRMVTAAGEHRMTSNNAENLKKFIEQVERSRLCYDFAECPTLDEVIISLFLFTSYNVLEKHNRAFLYLDEALSLMETVQPVGAEEEARRMHIEQVLYNTEAASFAIYAGKGRRRRAKKPMVNLEHSSIKPLRIETSEQSEQVALHLLDRLTEIHVAEDTEALRIISTASETDMKTLFGAAFEMHRYCRIQAADVAVSRQWQLSSKLVSGFRQRTGVEELRQSTIEGLGNAALAWICLLKEGEPRIVGLGKLSGLAKNIVALSGGRCPSYQVAGLVSAIIREDHERQFAPELADVVLPMVSTIPSTLYPVIDGPMEGGPDNEPTLHSYLCSPQQSSCVAMPLSTYTCADEDFDNSGVEDLNWLVDLT</sequence>
<evidence type="ECO:0000313" key="2">
    <source>
        <dbReference type="Proteomes" id="UP000030678"/>
    </source>
</evidence>
<dbReference type="EMBL" id="KB822704">
    <property type="protein sequence ID" value="ETI24721.1"/>
    <property type="molecule type" value="Genomic_DNA"/>
</dbReference>
<dbReference type="AlphaFoldDB" id="V9DDE6"/>
<reference evidence="1 2" key="1">
    <citation type="submission" date="2013-03" db="EMBL/GenBank/DDBJ databases">
        <title>The Genome Sequence of Cladophialophora carrionii CBS 160.54.</title>
        <authorList>
            <consortium name="The Broad Institute Genomics Platform"/>
            <person name="Cuomo C."/>
            <person name="de Hoog S."/>
            <person name="Gorbushina A."/>
            <person name="Walker B."/>
            <person name="Young S.K."/>
            <person name="Zeng Q."/>
            <person name="Gargeya S."/>
            <person name="Fitzgerald M."/>
            <person name="Haas B."/>
            <person name="Abouelleil A."/>
            <person name="Allen A.W."/>
            <person name="Alvarado L."/>
            <person name="Arachchi H.M."/>
            <person name="Berlin A.M."/>
            <person name="Chapman S.B."/>
            <person name="Gainer-Dewar J."/>
            <person name="Goldberg J."/>
            <person name="Griggs A."/>
            <person name="Gujja S."/>
            <person name="Hansen M."/>
            <person name="Howarth C."/>
            <person name="Imamovic A."/>
            <person name="Ireland A."/>
            <person name="Larimer J."/>
            <person name="McCowan C."/>
            <person name="Murphy C."/>
            <person name="Pearson M."/>
            <person name="Poon T.W."/>
            <person name="Priest M."/>
            <person name="Roberts A."/>
            <person name="Saif S."/>
            <person name="Shea T."/>
            <person name="Sisk P."/>
            <person name="Sykes S."/>
            <person name="Wortman J."/>
            <person name="Nusbaum C."/>
            <person name="Birren B."/>
        </authorList>
    </citation>
    <scope>NUCLEOTIDE SEQUENCE [LARGE SCALE GENOMIC DNA]</scope>
    <source>
        <strain evidence="1 2">CBS 160.54</strain>
    </source>
</reference>
<gene>
    <name evidence="1" type="ORF">G647_04090</name>
</gene>
<accession>V9DDE6</accession>
<protein>
    <recommendedName>
        <fullName evidence="3">Transcription factor domain-containing protein</fullName>
    </recommendedName>
</protein>
<evidence type="ECO:0000313" key="1">
    <source>
        <dbReference type="EMBL" id="ETI24721.1"/>
    </source>
</evidence>
<dbReference type="CDD" id="cd12148">
    <property type="entry name" value="fungal_TF_MHR"/>
    <property type="match status" value="1"/>
</dbReference>